<protein>
    <submittedName>
        <fullName evidence="2">Uncharacterized protein</fullName>
    </submittedName>
</protein>
<dbReference type="AlphaFoldDB" id="A0A1G2KNI7"/>
<sequence length="117" mass="13384">MQFHNWERQEEKLIASLLNLLHQLGGYILDVAVVLQVVAGVVILLGDPEPLRSTVYYLQNIGWFYVLQREAFGLLLLFSLITGIWGMAKREIPQRLIRTTIRFAVWFTKIGASVGLK</sequence>
<keyword evidence="1" id="KW-0472">Membrane</keyword>
<organism evidence="2 3">
    <name type="scientific">Candidatus Sungbacteria bacterium RIFCSPHIGHO2_02_FULL_49_20</name>
    <dbReference type="NCBI Taxonomy" id="1802272"/>
    <lineage>
        <taxon>Bacteria</taxon>
        <taxon>Candidatus Sungiibacteriota</taxon>
    </lineage>
</organism>
<dbReference type="Proteomes" id="UP000178710">
    <property type="component" value="Unassembled WGS sequence"/>
</dbReference>
<gene>
    <name evidence="2" type="ORF">A3C12_03355</name>
</gene>
<evidence type="ECO:0000313" key="2">
    <source>
        <dbReference type="EMBL" id="OHA01007.1"/>
    </source>
</evidence>
<feature type="transmembrane region" description="Helical" evidence="1">
    <location>
        <begin position="66"/>
        <end position="88"/>
    </location>
</feature>
<evidence type="ECO:0000256" key="1">
    <source>
        <dbReference type="SAM" id="Phobius"/>
    </source>
</evidence>
<comment type="caution">
    <text evidence="2">The sequence shown here is derived from an EMBL/GenBank/DDBJ whole genome shotgun (WGS) entry which is preliminary data.</text>
</comment>
<proteinExistence type="predicted"/>
<feature type="transmembrane region" description="Helical" evidence="1">
    <location>
        <begin position="20"/>
        <end position="46"/>
    </location>
</feature>
<name>A0A1G2KNI7_9BACT</name>
<dbReference type="EMBL" id="MHQK01000041">
    <property type="protein sequence ID" value="OHA01007.1"/>
    <property type="molecule type" value="Genomic_DNA"/>
</dbReference>
<keyword evidence="1" id="KW-0812">Transmembrane</keyword>
<accession>A0A1G2KNI7</accession>
<evidence type="ECO:0000313" key="3">
    <source>
        <dbReference type="Proteomes" id="UP000178710"/>
    </source>
</evidence>
<keyword evidence="1" id="KW-1133">Transmembrane helix</keyword>
<reference evidence="2 3" key="1">
    <citation type="journal article" date="2016" name="Nat. Commun.">
        <title>Thousands of microbial genomes shed light on interconnected biogeochemical processes in an aquifer system.</title>
        <authorList>
            <person name="Anantharaman K."/>
            <person name="Brown C.T."/>
            <person name="Hug L.A."/>
            <person name="Sharon I."/>
            <person name="Castelle C.J."/>
            <person name="Probst A.J."/>
            <person name="Thomas B.C."/>
            <person name="Singh A."/>
            <person name="Wilkins M.J."/>
            <person name="Karaoz U."/>
            <person name="Brodie E.L."/>
            <person name="Williams K.H."/>
            <person name="Hubbard S.S."/>
            <person name="Banfield J.F."/>
        </authorList>
    </citation>
    <scope>NUCLEOTIDE SEQUENCE [LARGE SCALE GENOMIC DNA]</scope>
</reference>